<feature type="domain" description="RagB/SusD" evidence="7">
    <location>
        <begin position="271"/>
        <end position="589"/>
    </location>
</feature>
<keyword evidence="4" id="KW-0472">Membrane</keyword>
<name>A0A315YY43_SEDFL</name>
<gene>
    <name evidence="9" type="ORF">BC781_11024</name>
</gene>
<evidence type="ECO:0000256" key="4">
    <source>
        <dbReference type="ARBA" id="ARBA00023136"/>
    </source>
</evidence>
<evidence type="ECO:0000259" key="7">
    <source>
        <dbReference type="Pfam" id="PF07980"/>
    </source>
</evidence>
<proteinExistence type="inferred from homology"/>
<comment type="caution">
    <text evidence="9">The sequence shown here is derived from an EMBL/GenBank/DDBJ whole genome shotgun (WGS) entry which is preliminary data.</text>
</comment>
<dbReference type="Pfam" id="PF07980">
    <property type="entry name" value="SusD_RagB"/>
    <property type="match status" value="1"/>
</dbReference>
<evidence type="ECO:0000313" key="9">
    <source>
        <dbReference type="EMBL" id="PWJ34983.1"/>
    </source>
</evidence>
<feature type="domain" description="SusD-like N-terminal" evidence="8">
    <location>
        <begin position="24"/>
        <end position="228"/>
    </location>
</feature>
<dbReference type="SUPFAM" id="SSF48452">
    <property type="entry name" value="TPR-like"/>
    <property type="match status" value="1"/>
</dbReference>
<keyword evidence="10" id="KW-1185">Reference proteome</keyword>
<dbReference type="EMBL" id="QGDO01000010">
    <property type="protein sequence ID" value="PWJ34983.1"/>
    <property type="molecule type" value="Genomic_DNA"/>
</dbReference>
<dbReference type="OrthoDB" id="5694214at2"/>
<evidence type="ECO:0000256" key="1">
    <source>
        <dbReference type="ARBA" id="ARBA00004442"/>
    </source>
</evidence>
<evidence type="ECO:0000256" key="6">
    <source>
        <dbReference type="SAM" id="SignalP"/>
    </source>
</evidence>
<keyword evidence="5" id="KW-0998">Cell outer membrane</keyword>
<evidence type="ECO:0000259" key="8">
    <source>
        <dbReference type="Pfam" id="PF14322"/>
    </source>
</evidence>
<dbReference type="InterPro" id="IPR033985">
    <property type="entry name" value="SusD-like_N"/>
</dbReference>
<dbReference type="Gene3D" id="1.25.40.390">
    <property type="match status" value="1"/>
</dbReference>
<evidence type="ECO:0000256" key="3">
    <source>
        <dbReference type="ARBA" id="ARBA00022729"/>
    </source>
</evidence>
<dbReference type="InterPro" id="IPR012944">
    <property type="entry name" value="SusD_RagB_dom"/>
</dbReference>
<dbReference type="AlphaFoldDB" id="A0A315YY43"/>
<evidence type="ECO:0000256" key="2">
    <source>
        <dbReference type="ARBA" id="ARBA00006275"/>
    </source>
</evidence>
<accession>A0A315YY43</accession>
<dbReference type="Pfam" id="PF14322">
    <property type="entry name" value="SusD-like_3"/>
    <property type="match status" value="1"/>
</dbReference>
<comment type="similarity">
    <text evidence="2">Belongs to the SusD family.</text>
</comment>
<organism evidence="9 10">
    <name type="scientific">Sediminitomix flava</name>
    <dbReference type="NCBI Taxonomy" id="379075"/>
    <lineage>
        <taxon>Bacteria</taxon>
        <taxon>Pseudomonadati</taxon>
        <taxon>Bacteroidota</taxon>
        <taxon>Cytophagia</taxon>
        <taxon>Cytophagales</taxon>
        <taxon>Flammeovirgaceae</taxon>
        <taxon>Sediminitomix</taxon>
    </lineage>
</organism>
<keyword evidence="3 6" id="KW-0732">Signal</keyword>
<dbReference type="GO" id="GO:0009279">
    <property type="term" value="C:cell outer membrane"/>
    <property type="evidence" value="ECO:0007669"/>
    <property type="project" value="UniProtKB-SubCell"/>
</dbReference>
<dbReference type="RefSeq" id="WP_109622731.1">
    <property type="nucleotide sequence ID" value="NZ_QGDO01000010.1"/>
</dbReference>
<evidence type="ECO:0000256" key="5">
    <source>
        <dbReference type="ARBA" id="ARBA00023237"/>
    </source>
</evidence>
<reference evidence="9 10" key="1">
    <citation type="submission" date="2018-03" db="EMBL/GenBank/DDBJ databases">
        <title>Genomic Encyclopedia of Archaeal and Bacterial Type Strains, Phase II (KMG-II): from individual species to whole genera.</title>
        <authorList>
            <person name="Goeker M."/>
        </authorList>
    </citation>
    <scope>NUCLEOTIDE SEQUENCE [LARGE SCALE GENOMIC DNA]</scope>
    <source>
        <strain evidence="9 10">DSM 28229</strain>
    </source>
</reference>
<sequence>MRKLIYKYIALGLIATIPFASCTDFLEKVNPNEMSTDSFWKDNNDLEMGLTAVYNAFKHAQVLSVPEEYIRTDMCYPGFGRPNPSNGNAPYYLQTFNDASAAPNNKWQALYKGIFRANQVIEAYDDILPTLDTEEQQETANLILAQARFLRGLFYFYLHNSFNNGSVILYESVPVDEEDFYQPLQDESVIREFFMADLAFAYENLPTEWDAKLAGKVTKGAAAAVMGKAELYAENYDAAAEHFKDVIDNYNYMLTENINDNFSEATEFNSESILEIAYTLAYKSEINIWDDEQVSTGINYSFSPVGGWRAVLPSLSLTYAYRNDPVDKNDPRNWLRDENNEIIEDGDGNPELRKFSLRTSYSLALADDESLPYYQVLPGEAAQFNNQEYAYFRKHTNWETVTNERDIQPSQRSGINMRVIRLADVYLMYAEALIKGGTDAGRIDEALSYVNKVRHRSALQLIGQPSSEFSSADFNGVDYTAESLMEHLMYVERPLELSVEGHAIRHLDMRRWGITKERFEELALEEYGVEPYTIVNSEGKDLTRWSAILVRGVEGGGYSDFTEAAANYNADAHAYWPIPNGEKTANPNIN</sequence>
<dbReference type="Proteomes" id="UP000245535">
    <property type="component" value="Unassembled WGS sequence"/>
</dbReference>
<evidence type="ECO:0000313" key="10">
    <source>
        <dbReference type="Proteomes" id="UP000245535"/>
    </source>
</evidence>
<dbReference type="InterPro" id="IPR011990">
    <property type="entry name" value="TPR-like_helical_dom_sf"/>
</dbReference>
<feature type="chain" id="PRO_5016425094" evidence="6">
    <location>
        <begin position="23"/>
        <end position="590"/>
    </location>
</feature>
<protein>
    <submittedName>
        <fullName evidence="9">Putative outer membrane starch-binding protein</fullName>
    </submittedName>
</protein>
<feature type="signal peptide" evidence="6">
    <location>
        <begin position="1"/>
        <end position="22"/>
    </location>
</feature>
<comment type="subcellular location">
    <subcellularLocation>
        <location evidence="1">Cell outer membrane</location>
    </subcellularLocation>
</comment>